<evidence type="ECO:0000256" key="7">
    <source>
        <dbReference type="SAM" id="Phobius"/>
    </source>
</evidence>
<evidence type="ECO:0000313" key="8">
    <source>
        <dbReference type="EMBL" id="GAI90795.1"/>
    </source>
</evidence>
<dbReference type="Pfam" id="PF07690">
    <property type="entry name" value="MFS_1"/>
    <property type="match status" value="1"/>
</dbReference>
<evidence type="ECO:0000256" key="5">
    <source>
        <dbReference type="ARBA" id="ARBA00022989"/>
    </source>
</evidence>
<dbReference type="EMBL" id="BARW01020369">
    <property type="protein sequence ID" value="GAI90795.1"/>
    <property type="molecule type" value="Genomic_DNA"/>
</dbReference>
<keyword evidence="3" id="KW-1003">Cell membrane</keyword>
<evidence type="ECO:0008006" key="9">
    <source>
        <dbReference type="Google" id="ProtNLM"/>
    </source>
</evidence>
<comment type="subcellular location">
    <subcellularLocation>
        <location evidence="1">Cell membrane</location>
        <topology evidence="1">Multi-pass membrane protein</topology>
    </subcellularLocation>
</comment>
<dbReference type="InterPro" id="IPR011701">
    <property type="entry name" value="MFS"/>
</dbReference>
<keyword evidence="6 7" id="KW-0472">Membrane</keyword>
<feature type="transmembrane region" description="Helical" evidence="7">
    <location>
        <begin position="56"/>
        <end position="74"/>
    </location>
</feature>
<dbReference type="SUPFAM" id="SSF103473">
    <property type="entry name" value="MFS general substrate transporter"/>
    <property type="match status" value="1"/>
</dbReference>
<feature type="transmembrane region" description="Helical" evidence="7">
    <location>
        <begin position="21"/>
        <end position="41"/>
    </location>
</feature>
<gene>
    <name evidence="8" type="ORF">S12H4_34431</name>
</gene>
<name>X1TT96_9ZZZZ</name>
<keyword evidence="5 7" id="KW-1133">Transmembrane helix</keyword>
<evidence type="ECO:0000256" key="4">
    <source>
        <dbReference type="ARBA" id="ARBA00022692"/>
    </source>
</evidence>
<proteinExistence type="predicted"/>
<dbReference type="PANTHER" id="PTHR23517">
    <property type="entry name" value="RESISTANCE PROTEIN MDTM, PUTATIVE-RELATED-RELATED"/>
    <property type="match status" value="1"/>
</dbReference>
<dbReference type="Gene3D" id="1.20.1250.20">
    <property type="entry name" value="MFS general substrate transporter like domains"/>
    <property type="match status" value="1"/>
</dbReference>
<accession>X1TT96</accession>
<keyword evidence="2" id="KW-0813">Transport</keyword>
<evidence type="ECO:0000256" key="1">
    <source>
        <dbReference type="ARBA" id="ARBA00004651"/>
    </source>
</evidence>
<evidence type="ECO:0000256" key="2">
    <source>
        <dbReference type="ARBA" id="ARBA00022448"/>
    </source>
</evidence>
<dbReference type="InterPro" id="IPR050171">
    <property type="entry name" value="MFS_Transporters"/>
</dbReference>
<reference evidence="8" key="1">
    <citation type="journal article" date="2014" name="Front. Microbiol.">
        <title>High frequency of phylogenetically diverse reductive dehalogenase-homologous genes in deep subseafloor sedimentary metagenomes.</title>
        <authorList>
            <person name="Kawai M."/>
            <person name="Futagami T."/>
            <person name="Toyoda A."/>
            <person name="Takaki Y."/>
            <person name="Nishi S."/>
            <person name="Hori S."/>
            <person name="Arai W."/>
            <person name="Tsubouchi T."/>
            <person name="Morono Y."/>
            <person name="Uchiyama I."/>
            <person name="Ito T."/>
            <person name="Fujiyama A."/>
            <person name="Inagaki F."/>
            <person name="Takami H."/>
        </authorList>
    </citation>
    <scope>NUCLEOTIDE SEQUENCE</scope>
    <source>
        <strain evidence="8">Expedition CK06-06</strain>
    </source>
</reference>
<dbReference type="AlphaFoldDB" id="X1TT96"/>
<evidence type="ECO:0000256" key="6">
    <source>
        <dbReference type="ARBA" id="ARBA00023136"/>
    </source>
</evidence>
<comment type="caution">
    <text evidence="8">The sequence shown here is derived from an EMBL/GenBank/DDBJ whole genome shotgun (WGS) entry which is preliminary data.</text>
</comment>
<keyword evidence="4 7" id="KW-0812">Transmembrane</keyword>
<feature type="non-terminal residue" evidence="8">
    <location>
        <position position="156"/>
    </location>
</feature>
<protein>
    <recommendedName>
        <fullName evidence="9">Major facilitator superfamily (MFS) profile domain-containing protein</fullName>
    </recommendedName>
</protein>
<dbReference type="InterPro" id="IPR036259">
    <property type="entry name" value="MFS_trans_sf"/>
</dbReference>
<dbReference type="GO" id="GO:0022857">
    <property type="term" value="F:transmembrane transporter activity"/>
    <property type="evidence" value="ECO:0007669"/>
    <property type="project" value="InterPro"/>
</dbReference>
<dbReference type="GO" id="GO:0005886">
    <property type="term" value="C:plasma membrane"/>
    <property type="evidence" value="ECO:0007669"/>
    <property type="project" value="UniProtKB-SubCell"/>
</dbReference>
<sequence length="156" mass="17063">MSERKPGTLAVLREVFRSRNVLVLTLTRTLSMFMGSLWWPFQALYILELGASKQRLGMILTLQSVTELVIQIPGGILTDRWGRRKVIVLSTLLRLGSNLIFLSAFHWTHVGPALILGAAAIISVPASSALLAESISSENVSTGFAAIRTVAEFPMI</sequence>
<evidence type="ECO:0000256" key="3">
    <source>
        <dbReference type="ARBA" id="ARBA00022475"/>
    </source>
</evidence>
<organism evidence="8">
    <name type="scientific">marine sediment metagenome</name>
    <dbReference type="NCBI Taxonomy" id="412755"/>
    <lineage>
        <taxon>unclassified sequences</taxon>
        <taxon>metagenomes</taxon>
        <taxon>ecological metagenomes</taxon>
    </lineage>
</organism>